<dbReference type="Proteomes" id="UP000441404">
    <property type="component" value="Unassembled WGS sequence"/>
</dbReference>
<gene>
    <name evidence="6" type="ORF">GHO39_10530</name>
    <name evidence="5" type="ORF">GHO40_02200</name>
</gene>
<evidence type="ECO:0000256" key="4">
    <source>
        <dbReference type="ARBA" id="ARBA00022803"/>
    </source>
</evidence>
<organism evidence="6 8">
    <name type="scientific">Pseudomonas helleri</name>
    <dbReference type="NCBI Taxonomy" id="1608996"/>
    <lineage>
        <taxon>Bacteria</taxon>
        <taxon>Pseudomonadati</taxon>
        <taxon>Pseudomonadota</taxon>
        <taxon>Gammaproteobacteria</taxon>
        <taxon>Pseudomonadales</taxon>
        <taxon>Pseudomonadaceae</taxon>
        <taxon>Pseudomonas</taxon>
    </lineage>
</organism>
<protein>
    <recommendedName>
        <fullName evidence="2">Tetratricopeptide repeat protein 38</fullName>
    </recommendedName>
</protein>
<dbReference type="EMBL" id="WIWJ01000003">
    <property type="protein sequence ID" value="MQT45551.1"/>
    <property type="molecule type" value="Genomic_DNA"/>
</dbReference>
<accession>A0A6A7YMR4</accession>
<dbReference type="RefSeq" id="WP_153328164.1">
    <property type="nucleotide sequence ID" value="NZ_WIWI01000024.1"/>
</dbReference>
<dbReference type="EMBL" id="WIWI01000024">
    <property type="protein sequence ID" value="MQT89565.1"/>
    <property type="molecule type" value="Genomic_DNA"/>
</dbReference>
<evidence type="ECO:0000256" key="1">
    <source>
        <dbReference type="ARBA" id="ARBA00005857"/>
    </source>
</evidence>
<keyword evidence="3" id="KW-0677">Repeat</keyword>
<dbReference type="AlphaFoldDB" id="A0A6A7YMR4"/>
<dbReference type="Proteomes" id="UP000489190">
    <property type="component" value="Unassembled WGS sequence"/>
</dbReference>
<reference evidence="7 8" key="1">
    <citation type="submission" date="2019-10" db="EMBL/GenBank/DDBJ databases">
        <title>Evaluation of single-gene subtyping targets for Pseudomonas.</title>
        <authorList>
            <person name="Reichler S.J."/>
            <person name="Orsi R.H."/>
            <person name="Wiedmann M."/>
            <person name="Martin N.H."/>
            <person name="Murphy S.I."/>
        </authorList>
    </citation>
    <scope>NUCLEOTIDE SEQUENCE [LARGE SCALE GENOMIC DNA]</scope>
    <source>
        <strain evidence="6 8">FSL R10-3254</strain>
        <strain evidence="5 7">FSL R10-3257</strain>
    </source>
</reference>
<proteinExistence type="inferred from homology"/>
<sequence length="458" mass="51093">MSHDYLGNPIDTDHPLARQALDDFTLGFLSYHPRAEGIVASAERHPESALSNALAGILVMFSESPEGPVLAERFRTIAAQVTDPLPRAALYVALLQAWINEDLDQVLHLSETLLDQYPRDLFAAKLNQYVEFNRGNWPALLRIALKAVAASDDIAQSHGMLAFAYEQCHLLDEAEASARRALQLQASEPWAQHALAHVMLTKGRIEEGIGFLESVSHHWQGLNSFMYTHNWWHLALFYLARGDEARVLEIYDQHVWGVLPAYSQDQIGAVSLLARLELAGIDVGQRWQALAPYLQARHRDTVQPFLSVQYLYGLGRAGKPEADQLLHALREHAREAPVFSRAVWAEVTLPLAEGLLAHARGEHRLALERLAVALPRLNDIGGSHAQRDLFAQIELDARLHAHDWAGAQQVLELRRRYDAQDVPTNRALERVYQALGLPTLAQAAAARVEAVLNTPHTP</sequence>
<comment type="caution">
    <text evidence="6">The sequence shown here is derived from an EMBL/GenBank/DDBJ whole genome shotgun (WGS) entry which is preliminary data.</text>
</comment>
<dbReference type="SUPFAM" id="SSF48452">
    <property type="entry name" value="TPR-like"/>
    <property type="match status" value="1"/>
</dbReference>
<comment type="similarity">
    <text evidence="1">Belongs to the TTC38 family.</text>
</comment>
<dbReference type="InterPro" id="IPR011990">
    <property type="entry name" value="TPR-like_helical_dom_sf"/>
</dbReference>
<evidence type="ECO:0000256" key="3">
    <source>
        <dbReference type="ARBA" id="ARBA00022737"/>
    </source>
</evidence>
<dbReference type="PANTHER" id="PTHR16263">
    <property type="entry name" value="TETRATRICOPEPTIDE REPEAT PROTEIN 38"/>
    <property type="match status" value="1"/>
</dbReference>
<dbReference type="PANTHER" id="PTHR16263:SF4">
    <property type="entry name" value="TETRATRICOPEPTIDE REPEAT PROTEIN 38"/>
    <property type="match status" value="1"/>
</dbReference>
<dbReference type="Gene3D" id="1.25.40.10">
    <property type="entry name" value="Tetratricopeptide repeat domain"/>
    <property type="match status" value="1"/>
</dbReference>
<name>A0A6A7YMR4_9PSED</name>
<keyword evidence="4" id="KW-0802">TPR repeat</keyword>
<evidence type="ECO:0000313" key="8">
    <source>
        <dbReference type="Proteomes" id="UP000489190"/>
    </source>
</evidence>
<dbReference type="CDD" id="cd05804">
    <property type="entry name" value="StaR_like"/>
    <property type="match status" value="1"/>
</dbReference>
<evidence type="ECO:0000256" key="2">
    <source>
        <dbReference type="ARBA" id="ARBA00019992"/>
    </source>
</evidence>
<evidence type="ECO:0000313" key="6">
    <source>
        <dbReference type="EMBL" id="MQT89565.1"/>
    </source>
</evidence>
<evidence type="ECO:0000313" key="7">
    <source>
        <dbReference type="Proteomes" id="UP000441404"/>
    </source>
</evidence>
<dbReference type="InterPro" id="IPR033891">
    <property type="entry name" value="TTC38"/>
</dbReference>
<evidence type="ECO:0000313" key="5">
    <source>
        <dbReference type="EMBL" id="MQT45551.1"/>
    </source>
</evidence>